<evidence type="ECO:0000313" key="2">
    <source>
        <dbReference type="Proteomes" id="UP001054889"/>
    </source>
</evidence>
<dbReference type="AlphaFoldDB" id="A0AAV5EUT7"/>
<sequence>MAAEDGGLGFAVVCRSNLYTWSREVVGLNGDGTWAQQRVYRLDKLLPSSDLSILRVLAVENALRVVFIGTCTGIFVIDLKLQQVRKIYHRSGERYILGIVPYASFCTPGTCIIDSS</sequence>
<organism evidence="1 2">
    <name type="scientific">Eleusine coracana subsp. coracana</name>
    <dbReference type="NCBI Taxonomy" id="191504"/>
    <lineage>
        <taxon>Eukaryota</taxon>
        <taxon>Viridiplantae</taxon>
        <taxon>Streptophyta</taxon>
        <taxon>Embryophyta</taxon>
        <taxon>Tracheophyta</taxon>
        <taxon>Spermatophyta</taxon>
        <taxon>Magnoliopsida</taxon>
        <taxon>Liliopsida</taxon>
        <taxon>Poales</taxon>
        <taxon>Poaceae</taxon>
        <taxon>PACMAD clade</taxon>
        <taxon>Chloridoideae</taxon>
        <taxon>Cynodonteae</taxon>
        <taxon>Eleusininae</taxon>
        <taxon>Eleusine</taxon>
    </lineage>
</organism>
<keyword evidence="2" id="KW-1185">Reference proteome</keyword>
<proteinExistence type="predicted"/>
<dbReference type="Proteomes" id="UP001054889">
    <property type="component" value="Unassembled WGS sequence"/>
</dbReference>
<name>A0AAV5EUT7_ELECO</name>
<evidence type="ECO:0000313" key="1">
    <source>
        <dbReference type="EMBL" id="GJN26167.1"/>
    </source>
</evidence>
<dbReference type="PANTHER" id="PTHR33186">
    <property type="entry name" value="OS10G0136150 PROTEIN-RELATED"/>
    <property type="match status" value="1"/>
</dbReference>
<accession>A0AAV5EUT7</accession>
<reference evidence="1" key="2">
    <citation type="submission" date="2021-12" db="EMBL/GenBank/DDBJ databases">
        <title>Resequencing data analysis of finger millet.</title>
        <authorList>
            <person name="Hatakeyama M."/>
            <person name="Aluri S."/>
            <person name="Balachadran M.T."/>
            <person name="Sivarajan S.R."/>
            <person name="Poveda L."/>
            <person name="Shimizu-Inatsugi R."/>
            <person name="Schlapbach R."/>
            <person name="Sreeman S.M."/>
            <person name="Shimizu K.K."/>
        </authorList>
    </citation>
    <scope>NUCLEOTIDE SEQUENCE</scope>
</reference>
<dbReference type="PANTHER" id="PTHR33186:SF15">
    <property type="entry name" value="OS06G0249850 PROTEIN"/>
    <property type="match status" value="1"/>
</dbReference>
<gene>
    <name evidence="1" type="primary">gb14077</name>
    <name evidence="1" type="ORF">PR202_gb14077</name>
</gene>
<dbReference type="EMBL" id="BQKI01000079">
    <property type="protein sequence ID" value="GJN26167.1"/>
    <property type="molecule type" value="Genomic_DNA"/>
</dbReference>
<reference evidence="1" key="1">
    <citation type="journal article" date="2018" name="DNA Res.">
        <title>Multiple hybrid de novo genome assembly of finger millet, an orphan allotetraploid crop.</title>
        <authorList>
            <person name="Hatakeyama M."/>
            <person name="Aluri S."/>
            <person name="Balachadran M.T."/>
            <person name="Sivarajan S.R."/>
            <person name="Patrignani A."/>
            <person name="Gruter S."/>
            <person name="Poveda L."/>
            <person name="Shimizu-Inatsugi R."/>
            <person name="Baeten J."/>
            <person name="Francoijs K.J."/>
            <person name="Nataraja K.N."/>
            <person name="Reddy Y.A.N."/>
            <person name="Phadnis S."/>
            <person name="Ravikumar R.L."/>
            <person name="Schlapbach R."/>
            <person name="Sreeman S.M."/>
            <person name="Shimizu K.K."/>
        </authorList>
    </citation>
    <scope>NUCLEOTIDE SEQUENCE</scope>
</reference>
<comment type="caution">
    <text evidence="1">The sequence shown here is derived from an EMBL/GenBank/DDBJ whole genome shotgun (WGS) entry which is preliminary data.</text>
</comment>
<protein>
    <submittedName>
        <fullName evidence="1">Uncharacterized protein</fullName>
    </submittedName>
</protein>